<sequence length="390" mass="45379">MENTSRLYDTLVGALSQHQNWLDVRHLKTLAWMMVGLLQSEKIGLTHWIPFVQGRAKLAQSTQRRFTRWLHNSRIQVNDLYGPLIEQALAEWGREPLYLALDTSMLWGEYCIIRLSIVYRGRAVPLIWKVIEHASSSVAFSEYQPLLDEANKLLPLYRRCDVVFLADRGFADTELMRHLSDELGWHRRIRIKTNFKVHRRGHAVCKISRMAPPPGQAHFLHHVYITDERLGPVHLALAHHQRSQERWYVVSDQPTTLDTFDDYGLRFDIEENFLDDKSNGFQLESSLIRSADALNRLCFILAVTTLYLVSQGIVVVAENMRRSVDPHWYRGNSYLKIGWQWVKHALVKGWQLIQCMALSSLPDPEPSIASKKQWRNLPPLRFAVSFRNYA</sequence>
<dbReference type="GO" id="GO:0004803">
    <property type="term" value="F:transposase activity"/>
    <property type="evidence" value="ECO:0007669"/>
    <property type="project" value="InterPro"/>
</dbReference>
<accession>A0A0F9FEZ5</accession>
<dbReference type="EMBL" id="LAZR01021580">
    <property type="protein sequence ID" value="KKL84858.1"/>
    <property type="molecule type" value="Genomic_DNA"/>
</dbReference>
<evidence type="ECO:0000259" key="1">
    <source>
        <dbReference type="Pfam" id="PF01609"/>
    </source>
</evidence>
<evidence type="ECO:0000313" key="2">
    <source>
        <dbReference type="EMBL" id="KKL84858.1"/>
    </source>
</evidence>
<organism evidence="2">
    <name type="scientific">marine sediment metagenome</name>
    <dbReference type="NCBI Taxonomy" id="412755"/>
    <lineage>
        <taxon>unclassified sequences</taxon>
        <taxon>metagenomes</taxon>
        <taxon>ecological metagenomes</taxon>
    </lineage>
</organism>
<dbReference type="InterPro" id="IPR012337">
    <property type="entry name" value="RNaseH-like_sf"/>
</dbReference>
<dbReference type="GO" id="GO:0006313">
    <property type="term" value="P:DNA transposition"/>
    <property type="evidence" value="ECO:0007669"/>
    <property type="project" value="InterPro"/>
</dbReference>
<comment type="caution">
    <text evidence="2">The sequence shown here is derived from an EMBL/GenBank/DDBJ whole genome shotgun (WGS) entry which is preliminary data.</text>
</comment>
<dbReference type="AlphaFoldDB" id="A0A0F9FEZ5"/>
<dbReference type="Pfam" id="PF01609">
    <property type="entry name" value="DDE_Tnp_1"/>
    <property type="match status" value="1"/>
</dbReference>
<dbReference type="SUPFAM" id="SSF53098">
    <property type="entry name" value="Ribonuclease H-like"/>
    <property type="match status" value="1"/>
</dbReference>
<feature type="domain" description="Transposase IS4-like" evidence="1">
    <location>
        <begin position="114"/>
        <end position="303"/>
    </location>
</feature>
<gene>
    <name evidence="2" type="ORF">LCGC14_1960530</name>
</gene>
<reference evidence="2" key="1">
    <citation type="journal article" date="2015" name="Nature">
        <title>Complex archaea that bridge the gap between prokaryotes and eukaryotes.</title>
        <authorList>
            <person name="Spang A."/>
            <person name="Saw J.H."/>
            <person name="Jorgensen S.L."/>
            <person name="Zaremba-Niedzwiedzka K."/>
            <person name="Martijn J."/>
            <person name="Lind A.E."/>
            <person name="van Eijk R."/>
            <person name="Schleper C."/>
            <person name="Guy L."/>
            <person name="Ettema T.J."/>
        </authorList>
    </citation>
    <scope>NUCLEOTIDE SEQUENCE</scope>
</reference>
<name>A0A0F9FEZ5_9ZZZZ</name>
<protein>
    <recommendedName>
        <fullName evidence="1">Transposase IS4-like domain-containing protein</fullName>
    </recommendedName>
</protein>
<dbReference type="InterPro" id="IPR002559">
    <property type="entry name" value="Transposase_11"/>
</dbReference>
<proteinExistence type="predicted"/>
<dbReference type="GO" id="GO:0003677">
    <property type="term" value="F:DNA binding"/>
    <property type="evidence" value="ECO:0007669"/>
    <property type="project" value="InterPro"/>
</dbReference>